<evidence type="ECO:0000256" key="6">
    <source>
        <dbReference type="ARBA" id="ARBA00022692"/>
    </source>
</evidence>
<feature type="transmembrane region" description="Helical" evidence="14">
    <location>
        <begin position="210"/>
        <end position="229"/>
    </location>
</feature>
<evidence type="ECO:0000256" key="2">
    <source>
        <dbReference type="ARBA" id="ARBA00006278"/>
    </source>
</evidence>
<feature type="transmembrane region" description="Helical" evidence="14">
    <location>
        <begin position="236"/>
        <end position="253"/>
    </location>
</feature>
<dbReference type="Gene3D" id="2.40.30.10">
    <property type="entry name" value="Translation factors"/>
    <property type="match status" value="1"/>
</dbReference>
<reference evidence="16" key="1">
    <citation type="submission" date="2023-03" db="EMBL/GenBank/DDBJ databases">
        <title>Mating type loci evolution in Malassezia.</title>
        <authorList>
            <person name="Coelho M.A."/>
        </authorList>
    </citation>
    <scope>NUCLEOTIDE SEQUENCE</scope>
    <source>
        <strain evidence="16">CBS 11721</strain>
    </source>
</reference>
<feature type="compositionally biased region" description="Basic residues" evidence="13">
    <location>
        <begin position="769"/>
        <end position="782"/>
    </location>
</feature>
<evidence type="ECO:0000256" key="11">
    <source>
        <dbReference type="ARBA" id="ARBA00023136"/>
    </source>
</evidence>
<dbReference type="EC" id="1.16.1.9" evidence="3"/>
<gene>
    <name evidence="16" type="ORF">MCUN1_000599</name>
</gene>
<dbReference type="SFLD" id="SFLDS00052">
    <property type="entry name" value="Ferric_Reductase_Domain"/>
    <property type="match status" value="2"/>
</dbReference>
<evidence type="ECO:0000256" key="5">
    <source>
        <dbReference type="ARBA" id="ARBA00022475"/>
    </source>
</evidence>
<keyword evidence="11 14" id="KW-0472">Membrane</keyword>
<dbReference type="Pfam" id="PF01794">
    <property type="entry name" value="Ferric_reduct"/>
    <property type="match status" value="1"/>
</dbReference>
<evidence type="ECO:0000256" key="12">
    <source>
        <dbReference type="ARBA" id="ARBA00048483"/>
    </source>
</evidence>
<dbReference type="PROSITE" id="PS51384">
    <property type="entry name" value="FAD_FR"/>
    <property type="match status" value="1"/>
</dbReference>
<dbReference type="InterPro" id="IPR051410">
    <property type="entry name" value="Ferric/Cupric_Reductase"/>
</dbReference>
<dbReference type="InterPro" id="IPR039261">
    <property type="entry name" value="FNR_nucleotide-bd"/>
</dbReference>
<feature type="transmembrane region" description="Helical" evidence="14">
    <location>
        <begin position="300"/>
        <end position="318"/>
    </location>
</feature>
<evidence type="ECO:0000256" key="14">
    <source>
        <dbReference type="SAM" id="Phobius"/>
    </source>
</evidence>
<feature type="transmembrane region" description="Helical" evidence="14">
    <location>
        <begin position="104"/>
        <end position="125"/>
    </location>
</feature>
<dbReference type="GO" id="GO:0005886">
    <property type="term" value="C:plasma membrane"/>
    <property type="evidence" value="ECO:0007669"/>
    <property type="project" value="UniProtKB-SubCell"/>
</dbReference>
<evidence type="ECO:0000256" key="7">
    <source>
        <dbReference type="ARBA" id="ARBA00022982"/>
    </source>
</evidence>
<feature type="region of interest" description="Disordered" evidence="13">
    <location>
        <begin position="893"/>
        <end position="912"/>
    </location>
</feature>
<dbReference type="Pfam" id="PF08030">
    <property type="entry name" value="NAD_binding_6"/>
    <property type="match status" value="1"/>
</dbReference>
<dbReference type="PANTHER" id="PTHR32361">
    <property type="entry name" value="FERRIC/CUPRIC REDUCTASE TRANSMEMBRANE COMPONENT"/>
    <property type="match status" value="1"/>
</dbReference>
<dbReference type="GO" id="GO:0006879">
    <property type="term" value="P:intracellular iron ion homeostasis"/>
    <property type="evidence" value="ECO:0007669"/>
    <property type="project" value="TreeGrafter"/>
</dbReference>
<keyword evidence="5" id="KW-1003">Cell membrane</keyword>
<evidence type="ECO:0000256" key="10">
    <source>
        <dbReference type="ARBA" id="ARBA00023065"/>
    </source>
</evidence>
<comment type="similarity">
    <text evidence="2">Belongs to the ferric reductase (FRE) family.</text>
</comment>
<evidence type="ECO:0000256" key="3">
    <source>
        <dbReference type="ARBA" id="ARBA00012668"/>
    </source>
</evidence>
<keyword evidence="4" id="KW-0813">Transport</keyword>
<dbReference type="CDD" id="cd06186">
    <property type="entry name" value="NOX_Duox_like_FAD_NADP"/>
    <property type="match status" value="1"/>
</dbReference>
<dbReference type="SUPFAM" id="SSF63380">
    <property type="entry name" value="Riboflavin synthase domain-like"/>
    <property type="match status" value="1"/>
</dbReference>
<keyword evidence="10" id="KW-0406">Ion transport</keyword>
<dbReference type="Pfam" id="PF08022">
    <property type="entry name" value="FAD_binding_8"/>
    <property type="match status" value="1"/>
</dbReference>
<accession>A0AAF0ESC4</accession>
<feature type="domain" description="FAD-binding FR-type" evidence="15">
    <location>
        <begin position="423"/>
        <end position="590"/>
    </location>
</feature>
<feature type="transmembrane region" description="Helical" evidence="14">
    <location>
        <begin position="273"/>
        <end position="293"/>
    </location>
</feature>
<feature type="region of interest" description="Disordered" evidence="13">
    <location>
        <begin position="827"/>
        <end position="846"/>
    </location>
</feature>
<dbReference type="Proteomes" id="UP001219933">
    <property type="component" value="Chromosome 1"/>
</dbReference>
<dbReference type="InterPro" id="IPR017927">
    <property type="entry name" value="FAD-bd_FR_type"/>
</dbReference>
<organism evidence="16 17">
    <name type="scientific">Malassezia cuniculi</name>
    <dbReference type="NCBI Taxonomy" id="948313"/>
    <lineage>
        <taxon>Eukaryota</taxon>
        <taxon>Fungi</taxon>
        <taxon>Dikarya</taxon>
        <taxon>Basidiomycota</taxon>
        <taxon>Ustilaginomycotina</taxon>
        <taxon>Malasseziomycetes</taxon>
        <taxon>Malasseziales</taxon>
        <taxon>Malasseziaceae</taxon>
        <taxon>Malassezia</taxon>
    </lineage>
</organism>
<feature type="compositionally biased region" description="Polar residues" evidence="13">
    <location>
        <begin position="894"/>
        <end position="907"/>
    </location>
</feature>
<feature type="compositionally biased region" description="Basic and acidic residues" evidence="13">
    <location>
        <begin position="837"/>
        <end position="846"/>
    </location>
</feature>
<protein>
    <recommendedName>
        <fullName evidence="3">ferric-chelate reductase (NADPH)</fullName>
        <ecNumber evidence="3">1.16.1.9</ecNumber>
    </recommendedName>
</protein>
<evidence type="ECO:0000313" key="17">
    <source>
        <dbReference type="Proteomes" id="UP001219933"/>
    </source>
</evidence>
<dbReference type="Gene3D" id="3.40.50.80">
    <property type="entry name" value="Nucleotide-binding domain of ferredoxin-NADP reductase (FNR) module"/>
    <property type="match status" value="1"/>
</dbReference>
<evidence type="ECO:0000256" key="1">
    <source>
        <dbReference type="ARBA" id="ARBA00004651"/>
    </source>
</evidence>
<dbReference type="InterPro" id="IPR013121">
    <property type="entry name" value="Fe_red_NAD-bd_6"/>
</dbReference>
<comment type="catalytic activity">
    <reaction evidence="12">
        <text>2 a Fe(II)-siderophore + NADP(+) + H(+) = 2 a Fe(III)-siderophore + NADPH</text>
        <dbReference type="Rhea" id="RHEA:28795"/>
        <dbReference type="Rhea" id="RHEA-COMP:11342"/>
        <dbReference type="Rhea" id="RHEA-COMP:11344"/>
        <dbReference type="ChEBI" id="CHEBI:15378"/>
        <dbReference type="ChEBI" id="CHEBI:29033"/>
        <dbReference type="ChEBI" id="CHEBI:29034"/>
        <dbReference type="ChEBI" id="CHEBI:57783"/>
        <dbReference type="ChEBI" id="CHEBI:58349"/>
        <dbReference type="EC" id="1.16.1.9"/>
    </reaction>
</comment>
<feature type="region of interest" description="Disordered" evidence="13">
    <location>
        <begin position="769"/>
        <end position="813"/>
    </location>
</feature>
<dbReference type="InterPro" id="IPR013112">
    <property type="entry name" value="FAD-bd_8"/>
</dbReference>
<proteinExistence type="inferred from homology"/>
<comment type="subcellular location">
    <subcellularLocation>
        <location evidence="1">Cell membrane</location>
        <topology evidence="1">Multi-pass membrane protein</topology>
    </subcellularLocation>
</comment>
<dbReference type="GO" id="GO:0015677">
    <property type="term" value="P:copper ion import"/>
    <property type="evidence" value="ECO:0007669"/>
    <property type="project" value="TreeGrafter"/>
</dbReference>
<evidence type="ECO:0000256" key="13">
    <source>
        <dbReference type="SAM" id="MobiDB-lite"/>
    </source>
</evidence>
<sequence>MTPDELQNVLLYMRAHELSHPSYRYVFILWFIIVGFGVVLGLERAFGILERTIVGAVWTKWAARHRVLKIGSKEKEMRAKAAVSQSGARALQSARRHVFNFMDLGRMTVLVLFSLVLLCLTFIGADYINPSHPIFLSSSFPTTHDRNAAMLTNSRRGIQWGLGVYGPVTFQIPQFTIPYHTWWTMGDRTGDICNALTPFVILIALKQTPFALASLPIFGGFSIDLLHYLHRWGGRAIWVYATAHTITWSIQLAKDGMNGYNLWHYMVDVPRFRWAWTAYSFLTLLVIFSLNPIRRRHYEVFYVLHVVFAIGFMVATWAHHPQLGWWMLASFILWGGERAYRLVQVVWVNYSRAPKGDRAALTAPSSVSLRQPDLGRSLGDASASSILKEPNTSHEWPDKSSVSVASSLPPSAPLGIHETIAAAGTPPLVPDAIRPIISWDLTQHLYPGFAFVQPLAGETLRLVLRTTYPLRWKAGQWVYLRLPQLSWIQSHPFTIASVNCMKETTFQNQDQLVLLLIRARSGLTRRLWEFVCEACEHANSRTAENFRSNNPDGVRLAMFPALNGEHVQAHVNGIYLRSIVDGPFGSSARIDWGAYSTALVICGGSGVSFGISVLEYLCRQVARIRNGEEIKSRFGRKFHLRRVRFVWVLREFAHIQWVASTLRYCLELLPPESLRVQMFVTCINERQVRPVEELTRLQPPGDPGLHSPQIHGGDLEETRMTIPSAAALFTRGSEWNDLDLTVNDITQFDEERDTVSSLDRSMNERIMRQGKMRRAKTRRRQTQKRDGHAARMRIQKRRESQVSNPEANVGWQSHADQQAVIELSAQPTNALSPPPHHGKEAERDSRVVETPAAVYEAPLSDYFSLPRNDYAPVASHNPEMIPLDTIPNEGRPFTASSAGSRPGTSGSIMRPMTAGSQMSADYDMQPKSNVAIPSVNLEPMEARDLEIVSELARAGYPKLDEIVAEEMAIAQGRLIAAGCGPPGLSALLRSVVSRAVDVSKVWNGDLSGHATVYTESFES</sequence>
<keyword evidence="17" id="KW-1185">Reference proteome</keyword>
<dbReference type="GO" id="GO:0052851">
    <property type="term" value="F:ferric-chelate reductase (NADPH) activity"/>
    <property type="evidence" value="ECO:0007669"/>
    <property type="project" value="UniProtKB-EC"/>
</dbReference>
<dbReference type="InterPro" id="IPR017938">
    <property type="entry name" value="Riboflavin_synthase-like_b-brl"/>
</dbReference>
<feature type="transmembrane region" description="Helical" evidence="14">
    <location>
        <begin position="22"/>
        <end position="42"/>
    </location>
</feature>
<dbReference type="GO" id="GO:0006826">
    <property type="term" value="P:iron ion transport"/>
    <property type="evidence" value="ECO:0007669"/>
    <property type="project" value="UniProtKB-ARBA"/>
</dbReference>
<evidence type="ECO:0000256" key="4">
    <source>
        <dbReference type="ARBA" id="ARBA00022448"/>
    </source>
</evidence>
<dbReference type="EMBL" id="CP119877">
    <property type="protein sequence ID" value="WFD33782.1"/>
    <property type="molecule type" value="Genomic_DNA"/>
</dbReference>
<feature type="compositionally biased region" description="Polar residues" evidence="13">
    <location>
        <begin position="801"/>
        <end position="813"/>
    </location>
</feature>
<keyword evidence="8 14" id="KW-1133">Transmembrane helix</keyword>
<dbReference type="AlphaFoldDB" id="A0AAF0ESC4"/>
<keyword evidence="9" id="KW-0560">Oxidoreductase</keyword>
<dbReference type="InterPro" id="IPR013130">
    <property type="entry name" value="Fe3_Rdtase_TM_dom"/>
</dbReference>
<keyword evidence="7" id="KW-0249">Electron transport</keyword>
<keyword evidence="6 14" id="KW-0812">Transmembrane</keyword>
<evidence type="ECO:0000256" key="9">
    <source>
        <dbReference type="ARBA" id="ARBA00023002"/>
    </source>
</evidence>
<evidence type="ECO:0000259" key="15">
    <source>
        <dbReference type="PROSITE" id="PS51384"/>
    </source>
</evidence>
<name>A0AAF0ESC4_9BASI</name>
<evidence type="ECO:0000313" key="16">
    <source>
        <dbReference type="EMBL" id="WFD33782.1"/>
    </source>
</evidence>
<evidence type="ECO:0000256" key="8">
    <source>
        <dbReference type="ARBA" id="ARBA00022989"/>
    </source>
</evidence>